<dbReference type="EMBL" id="MU393452">
    <property type="protein sequence ID" value="KAI4867024.1"/>
    <property type="molecule type" value="Genomic_DNA"/>
</dbReference>
<dbReference type="Proteomes" id="UP001497700">
    <property type="component" value="Unassembled WGS sequence"/>
</dbReference>
<keyword evidence="2" id="KW-1185">Reference proteome</keyword>
<organism evidence="1 2">
    <name type="scientific">Hypoxylon rubiginosum</name>
    <dbReference type="NCBI Taxonomy" id="110542"/>
    <lineage>
        <taxon>Eukaryota</taxon>
        <taxon>Fungi</taxon>
        <taxon>Dikarya</taxon>
        <taxon>Ascomycota</taxon>
        <taxon>Pezizomycotina</taxon>
        <taxon>Sordariomycetes</taxon>
        <taxon>Xylariomycetidae</taxon>
        <taxon>Xylariales</taxon>
        <taxon>Hypoxylaceae</taxon>
        <taxon>Hypoxylon</taxon>
    </lineage>
</organism>
<reference evidence="1 2" key="1">
    <citation type="journal article" date="2022" name="New Phytol.">
        <title>Ecological generalism drives hyperdiversity of secondary metabolite gene clusters in xylarialean endophytes.</title>
        <authorList>
            <person name="Franco M.E.E."/>
            <person name="Wisecaver J.H."/>
            <person name="Arnold A.E."/>
            <person name="Ju Y.M."/>
            <person name="Slot J.C."/>
            <person name="Ahrendt S."/>
            <person name="Moore L.P."/>
            <person name="Eastman K.E."/>
            <person name="Scott K."/>
            <person name="Konkel Z."/>
            <person name="Mondo S.J."/>
            <person name="Kuo A."/>
            <person name="Hayes R.D."/>
            <person name="Haridas S."/>
            <person name="Andreopoulos B."/>
            <person name="Riley R."/>
            <person name="LaButti K."/>
            <person name="Pangilinan J."/>
            <person name="Lipzen A."/>
            <person name="Amirebrahimi M."/>
            <person name="Yan J."/>
            <person name="Adam C."/>
            <person name="Keymanesh K."/>
            <person name="Ng V."/>
            <person name="Louie K."/>
            <person name="Northen T."/>
            <person name="Drula E."/>
            <person name="Henrissat B."/>
            <person name="Hsieh H.M."/>
            <person name="Youens-Clark K."/>
            <person name="Lutzoni F."/>
            <person name="Miadlikowska J."/>
            <person name="Eastwood D.C."/>
            <person name="Hamelin R.C."/>
            <person name="Grigoriev I.V."/>
            <person name="U'Ren J.M."/>
        </authorList>
    </citation>
    <scope>NUCLEOTIDE SEQUENCE [LARGE SCALE GENOMIC DNA]</scope>
    <source>
        <strain evidence="1 2">CBS 119005</strain>
    </source>
</reference>
<sequence>MVATPSINSLPYEVRQTIYSLLGQHHTNSYRWHGGPTSTIAHYATVSREWQEEFERFTFREIRVTPNSLKCFAHVFKSPRRRAIVQTLRFHISLDTYPSYLDGEQETSAERRRSTEIVTEALGTFFQAMTHWRKTDTSPLGLDLHLLVDSPNDSATLLGRNGTPLVTGRAMTSHLKLNLETLSLPLIDIFSGFRCTGRHMQPTSLLAIVSKLQMLEYLDVELNHDSARKRDVQQRNNFVIGLEQYAETVRVLSLRRPSPMITPSTAPPKEPWSDFYAHLRAFSRQCESFEFDDCIDAAQFFVPFMAGPLPSNESPKSHQEVPLWARLKRLNVRNSYMMKEPYLRVPNRVEALAHVQKVLVAIGRASLRMPELQFARVCQYVLNDDQLEWFVLTYECYAGRAVLRLRGFVPGKAMIDAWKHPITEKRVEFHIHVEGNDSNAPEL</sequence>
<protein>
    <submittedName>
        <fullName evidence="1">Uncharacterized protein</fullName>
    </submittedName>
</protein>
<accession>A0ACB9Z5I5</accession>
<comment type="caution">
    <text evidence="1">The sequence shown here is derived from an EMBL/GenBank/DDBJ whole genome shotgun (WGS) entry which is preliminary data.</text>
</comment>
<evidence type="ECO:0000313" key="1">
    <source>
        <dbReference type="EMBL" id="KAI4867024.1"/>
    </source>
</evidence>
<evidence type="ECO:0000313" key="2">
    <source>
        <dbReference type="Proteomes" id="UP001497700"/>
    </source>
</evidence>
<proteinExistence type="predicted"/>
<gene>
    <name evidence="1" type="ORF">F4820DRAFT_415204</name>
</gene>
<name>A0ACB9Z5I5_9PEZI</name>